<feature type="compositionally biased region" description="Acidic residues" evidence="1">
    <location>
        <begin position="55"/>
        <end position="64"/>
    </location>
</feature>
<sequence length="64" mass="7083">MTVGEMLEDLLCHQFLDHPETRATMITDDFDEELAILEAEVAREPAPPPDGGADMPDDFIDPVV</sequence>
<gene>
    <name evidence="2" type="ORF">NO263_04020</name>
</gene>
<keyword evidence="3" id="KW-1185">Reference proteome</keyword>
<feature type="region of interest" description="Disordered" evidence="1">
    <location>
        <begin position="43"/>
        <end position="64"/>
    </location>
</feature>
<evidence type="ECO:0000256" key="1">
    <source>
        <dbReference type="SAM" id="MobiDB-lite"/>
    </source>
</evidence>
<name>A0ABT3K2X8_9PROT</name>
<organism evidence="2 3">
    <name type="scientific">Gluconacetobacter entanii</name>
    <dbReference type="NCBI Taxonomy" id="108528"/>
    <lineage>
        <taxon>Bacteria</taxon>
        <taxon>Pseudomonadati</taxon>
        <taxon>Pseudomonadota</taxon>
        <taxon>Alphaproteobacteria</taxon>
        <taxon>Acetobacterales</taxon>
        <taxon>Acetobacteraceae</taxon>
        <taxon>Gluconacetobacter</taxon>
    </lineage>
</organism>
<accession>A0ABT3K2X8</accession>
<dbReference type="Proteomes" id="UP001526337">
    <property type="component" value="Unassembled WGS sequence"/>
</dbReference>
<evidence type="ECO:0000313" key="3">
    <source>
        <dbReference type="Proteomes" id="UP001526337"/>
    </source>
</evidence>
<dbReference type="RefSeq" id="WP_171790780.1">
    <property type="nucleotide sequence ID" value="NZ_JANGSQ010000087.1"/>
</dbReference>
<dbReference type="EMBL" id="JANGSQ010000087">
    <property type="protein sequence ID" value="MCW4589744.1"/>
    <property type="molecule type" value="Genomic_DNA"/>
</dbReference>
<reference evidence="2 3" key="1">
    <citation type="submission" date="2022-07" db="EMBL/GenBank/DDBJ databases">
        <title>Genome stability of Gluconacetobacter entanii AV429.</title>
        <authorList>
            <person name="Trcek J."/>
            <person name="Cepec E."/>
        </authorList>
    </citation>
    <scope>NUCLEOTIDE SEQUENCE [LARGE SCALE GENOMIC DNA]</scope>
    <source>
        <strain evidence="2 3">AV429_2022</strain>
    </source>
</reference>
<evidence type="ECO:0000313" key="2">
    <source>
        <dbReference type="EMBL" id="MCW4589744.1"/>
    </source>
</evidence>
<protein>
    <submittedName>
        <fullName evidence="2">Uncharacterized protein</fullName>
    </submittedName>
</protein>
<comment type="caution">
    <text evidence="2">The sequence shown here is derived from an EMBL/GenBank/DDBJ whole genome shotgun (WGS) entry which is preliminary data.</text>
</comment>
<proteinExistence type="predicted"/>